<dbReference type="EMBL" id="KB908592">
    <property type="protein sequence ID" value="EOA86592.1"/>
    <property type="molecule type" value="Genomic_DNA"/>
</dbReference>
<feature type="compositionally biased region" description="Polar residues" evidence="1">
    <location>
        <begin position="49"/>
        <end position="68"/>
    </location>
</feature>
<gene>
    <name evidence="2" type="ORF">SETTUDRAFT_19106</name>
</gene>
<dbReference type="GeneID" id="19402161"/>
<evidence type="ECO:0000313" key="2">
    <source>
        <dbReference type="EMBL" id="EOA86592.1"/>
    </source>
</evidence>
<keyword evidence="3" id="KW-1185">Reference proteome</keyword>
<feature type="compositionally biased region" description="Basic and acidic residues" evidence="1">
    <location>
        <begin position="87"/>
        <end position="96"/>
    </location>
</feature>
<accession>R0KEP5</accession>
<protein>
    <submittedName>
        <fullName evidence="2">Uncharacterized protein</fullName>
    </submittedName>
</protein>
<reference evidence="2 3" key="2">
    <citation type="journal article" date="2013" name="PLoS Genet.">
        <title>Comparative genome structure, secondary metabolite, and effector coding capacity across Cochliobolus pathogens.</title>
        <authorList>
            <person name="Condon B.J."/>
            <person name="Leng Y."/>
            <person name="Wu D."/>
            <person name="Bushley K.E."/>
            <person name="Ohm R.A."/>
            <person name="Otillar R."/>
            <person name="Martin J."/>
            <person name="Schackwitz W."/>
            <person name="Grimwood J."/>
            <person name="MohdZainudin N."/>
            <person name="Xue C."/>
            <person name="Wang R."/>
            <person name="Manning V.A."/>
            <person name="Dhillon B."/>
            <person name="Tu Z.J."/>
            <person name="Steffenson B.J."/>
            <person name="Salamov A."/>
            <person name="Sun H."/>
            <person name="Lowry S."/>
            <person name="LaButti K."/>
            <person name="Han J."/>
            <person name="Copeland A."/>
            <person name="Lindquist E."/>
            <person name="Barry K."/>
            <person name="Schmutz J."/>
            <person name="Baker S.E."/>
            <person name="Ciuffetti L.M."/>
            <person name="Grigoriev I.V."/>
            <person name="Zhong S."/>
            <person name="Turgeon B.G."/>
        </authorList>
    </citation>
    <scope>NUCLEOTIDE SEQUENCE [LARGE SCALE GENOMIC DNA]</scope>
    <source>
        <strain evidence="3">28A</strain>
    </source>
</reference>
<feature type="region of interest" description="Disordered" evidence="1">
    <location>
        <begin position="1"/>
        <end position="128"/>
    </location>
</feature>
<sequence>MSLLAPSPTNPRPPARWAGRPEKLSVIILSADDQQPAAPRHPIAPTSPPTSQGTPRTPSNPDTTTMGSKVSKVRERSADGKLQPSQERLDKEEMKEPSNYYTSRSKSMRRKATKGEAVGGPGGSGGGL</sequence>
<dbReference type="HOGENOM" id="CLU_1960934_0_0_1"/>
<dbReference type="Proteomes" id="UP000016935">
    <property type="component" value="Unassembled WGS sequence"/>
</dbReference>
<reference evidence="2 3" key="1">
    <citation type="journal article" date="2012" name="PLoS Pathog.">
        <title>Diverse lifestyles and strategies of plant pathogenesis encoded in the genomes of eighteen Dothideomycetes fungi.</title>
        <authorList>
            <person name="Ohm R.A."/>
            <person name="Feau N."/>
            <person name="Henrissat B."/>
            <person name="Schoch C.L."/>
            <person name="Horwitz B.A."/>
            <person name="Barry K.W."/>
            <person name="Condon B.J."/>
            <person name="Copeland A.C."/>
            <person name="Dhillon B."/>
            <person name="Glaser F."/>
            <person name="Hesse C.N."/>
            <person name="Kosti I."/>
            <person name="LaButti K."/>
            <person name="Lindquist E.A."/>
            <person name="Lucas S."/>
            <person name="Salamov A.A."/>
            <person name="Bradshaw R.E."/>
            <person name="Ciuffetti L."/>
            <person name="Hamelin R.C."/>
            <person name="Kema G.H.J."/>
            <person name="Lawrence C."/>
            <person name="Scott J.A."/>
            <person name="Spatafora J.W."/>
            <person name="Turgeon B.G."/>
            <person name="de Wit P.J.G.M."/>
            <person name="Zhong S."/>
            <person name="Goodwin S.B."/>
            <person name="Grigoriev I.V."/>
        </authorList>
    </citation>
    <scope>NUCLEOTIDE SEQUENCE [LARGE SCALE GENOMIC DNA]</scope>
    <source>
        <strain evidence="3">28A</strain>
    </source>
</reference>
<feature type="compositionally biased region" description="Gly residues" evidence="1">
    <location>
        <begin position="117"/>
        <end position="128"/>
    </location>
</feature>
<dbReference type="AlphaFoldDB" id="R0KEP5"/>
<evidence type="ECO:0000313" key="3">
    <source>
        <dbReference type="Proteomes" id="UP000016935"/>
    </source>
</evidence>
<proteinExistence type="predicted"/>
<dbReference type="RefSeq" id="XP_008024874.1">
    <property type="nucleotide sequence ID" value="XM_008026683.1"/>
</dbReference>
<name>R0KEP5_EXST2</name>
<evidence type="ECO:0000256" key="1">
    <source>
        <dbReference type="SAM" id="MobiDB-lite"/>
    </source>
</evidence>
<dbReference type="OrthoDB" id="3788029at2759"/>
<organism evidence="2 3">
    <name type="scientific">Exserohilum turcicum (strain 28A)</name>
    <name type="common">Northern leaf blight fungus</name>
    <name type="synonym">Setosphaeria turcica</name>
    <dbReference type="NCBI Taxonomy" id="671987"/>
    <lineage>
        <taxon>Eukaryota</taxon>
        <taxon>Fungi</taxon>
        <taxon>Dikarya</taxon>
        <taxon>Ascomycota</taxon>
        <taxon>Pezizomycotina</taxon>
        <taxon>Dothideomycetes</taxon>
        <taxon>Pleosporomycetidae</taxon>
        <taxon>Pleosporales</taxon>
        <taxon>Pleosporineae</taxon>
        <taxon>Pleosporaceae</taxon>
        <taxon>Exserohilum</taxon>
    </lineage>
</organism>